<dbReference type="AlphaFoldDB" id="A0A930Q806"/>
<gene>
    <name evidence="1" type="ORF">HXO65_04495</name>
</gene>
<proteinExistence type="predicted"/>
<evidence type="ECO:0000313" key="1">
    <source>
        <dbReference type="EMBL" id="MBF1673449.1"/>
    </source>
</evidence>
<accession>A0A930Q806</accession>
<evidence type="ECO:0000313" key="2">
    <source>
        <dbReference type="Proteomes" id="UP000785653"/>
    </source>
</evidence>
<dbReference type="Proteomes" id="UP000785653">
    <property type="component" value="Unassembled WGS sequence"/>
</dbReference>
<name>A0A930Q806_9MICC</name>
<reference evidence="1" key="1">
    <citation type="submission" date="2020-04" db="EMBL/GenBank/DDBJ databases">
        <title>Deep metagenomics examines the oral microbiome during advanced dental caries in children, revealing novel taxa and co-occurrences with host molecules.</title>
        <authorList>
            <person name="Baker J.L."/>
            <person name="Morton J.T."/>
            <person name="Dinis M."/>
            <person name="Alvarez R."/>
            <person name="Tran N.C."/>
            <person name="Knight R."/>
            <person name="Edlund A."/>
        </authorList>
    </citation>
    <scope>NUCLEOTIDE SEQUENCE</scope>
    <source>
        <strain evidence="1">JCVI_47_bin.3</strain>
    </source>
</reference>
<dbReference type="EMBL" id="JABZXS010000047">
    <property type="protein sequence ID" value="MBF1673449.1"/>
    <property type="molecule type" value="Genomic_DNA"/>
</dbReference>
<protein>
    <submittedName>
        <fullName evidence="1">Uncharacterized protein</fullName>
    </submittedName>
</protein>
<comment type="caution">
    <text evidence="1">The sequence shown here is derived from an EMBL/GenBank/DDBJ whole genome shotgun (WGS) entry which is preliminary data.</text>
</comment>
<sequence>MQNNTGTGILLTDAYDGLIGPVWIAIPDPTFSDPDTMPVPPYLIARALHAREVVAQSTSTMLEIVAYACTHMSPASAMQASIDVIVLSPNGDVGLAEVVKTRDNPNGPGKMKNTWLLPSDSHIRVGVNEVWPLDTIPVRTRSGRTPVYVLHADDMKNLPDKTLDLILRRTPSVLARNRGREYGEIWDEELEQDSIDWDTPFLLRILARSIPGNTEVRRSETHTNGLWTYWVSRDGRKPRKLADYDNPLVYTGATLSFLAWSAYGTPEEDIASKTESLLHQ</sequence>
<organism evidence="1 2">
    <name type="scientific">Rothia mucilaginosa</name>
    <dbReference type="NCBI Taxonomy" id="43675"/>
    <lineage>
        <taxon>Bacteria</taxon>
        <taxon>Bacillati</taxon>
        <taxon>Actinomycetota</taxon>
        <taxon>Actinomycetes</taxon>
        <taxon>Micrococcales</taxon>
        <taxon>Micrococcaceae</taxon>
        <taxon>Rothia</taxon>
    </lineage>
</organism>